<feature type="compositionally biased region" description="Acidic residues" evidence="7">
    <location>
        <begin position="561"/>
        <end position="580"/>
    </location>
</feature>
<dbReference type="GO" id="GO:0042907">
    <property type="term" value="F:xanthine transmembrane transporter activity"/>
    <property type="evidence" value="ECO:0007669"/>
    <property type="project" value="TreeGrafter"/>
</dbReference>
<feature type="transmembrane region" description="Helical" evidence="8">
    <location>
        <begin position="471"/>
        <end position="490"/>
    </location>
</feature>
<dbReference type="InterPro" id="IPR006042">
    <property type="entry name" value="Xan_ur_permease"/>
</dbReference>
<feature type="transmembrane region" description="Helical" evidence="8">
    <location>
        <begin position="440"/>
        <end position="459"/>
    </location>
</feature>
<dbReference type="GO" id="GO:0005886">
    <property type="term" value="C:plasma membrane"/>
    <property type="evidence" value="ECO:0007669"/>
    <property type="project" value="TreeGrafter"/>
</dbReference>
<dbReference type="Pfam" id="PF00860">
    <property type="entry name" value="Xan_ur_permease"/>
    <property type="match status" value="1"/>
</dbReference>
<evidence type="ECO:0000256" key="6">
    <source>
        <dbReference type="ARBA" id="ARBA00023136"/>
    </source>
</evidence>
<comment type="caution">
    <text evidence="9">The sequence shown here is derived from an EMBL/GenBank/DDBJ whole genome shotgun (WGS) entry which is preliminary data.</text>
</comment>
<feature type="transmembrane region" description="Helical" evidence="8">
    <location>
        <begin position="110"/>
        <end position="128"/>
    </location>
</feature>
<feature type="transmembrane region" description="Helical" evidence="8">
    <location>
        <begin position="316"/>
        <end position="341"/>
    </location>
</feature>
<feature type="transmembrane region" description="Helical" evidence="8">
    <location>
        <begin position="279"/>
        <end position="296"/>
    </location>
</feature>
<comment type="subcellular location">
    <subcellularLocation>
        <location evidence="1">Membrane</location>
        <topology evidence="1">Multi-pass membrane protein</topology>
    </subcellularLocation>
</comment>
<keyword evidence="5 8" id="KW-1133">Transmembrane helix</keyword>
<evidence type="ECO:0000256" key="4">
    <source>
        <dbReference type="ARBA" id="ARBA00022692"/>
    </source>
</evidence>
<dbReference type="AlphaFoldDB" id="A0A9N8H114"/>
<protein>
    <submittedName>
        <fullName evidence="9">Purine permease C1399.01c</fullName>
    </submittedName>
</protein>
<dbReference type="PANTHER" id="PTHR42810">
    <property type="entry name" value="PURINE PERMEASE C1399.01C-RELATED"/>
    <property type="match status" value="1"/>
</dbReference>
<evidence type="ECO:0000313" key="9">
    <source>
        <dbReference type="EMBL" id="CAB9498083.1"/>
    </source>
</evidence>
<dbReference type="PANTHER" id="PTHR42810:SF2">
    <property type="entry name" value="PURINE PERMEASE C1399.01C-RELATED"/>
    <property type="match status" value="1"/>
</dbReference>
<keyword evidence="6 8" id="KW-0472">Membrane</keyword>
<dbReference type="EMBL" id="CAICTM010000031">
    <property type="protein sequence ID" value="CAB9498083.1"/>
    <property type="molecule type" value="Genomic_DNA"/>
</dbReference>
<gene>
    <name evidence="9" type="ORF">SEMRO_31_G020240.1</name>
</gene>
<feature type="transmembrane region" description="Helical" evidence="8">
    <location>
        <begin position="71"/>
        <end position="98"/>
    </location>
</feature>
<reference evidence="9" key="1">
    <citation type="submission" date="2020-06" db="EMBL/GenBank/DDBJ databases">
        <authorList>
            <consortium name="Plant Systems Biology data submission"/>
        </authorList>
    </citation>
    <scope>NUCLEOTIDE SEQUENCE</scope>
    <source>
        <strain evidence="9">D6</strain>
    </source>
</reference>
<dbReference type="PROSITE" id="PS01116">
    <property type="entry name" value="XANTH_URACIL_PERMASE"/>
    <property type="match status" value="1"/>
</dbReference>
<feature type="transmembrane region" description="Helical" evidence="8">
    <location>
        <begin position="207"/>
        <end position="225"/>
    </location>
</feature>
<evidence type="ECO:0000256" key="3">
    <source>
        <dbReference type="ARBA" id="ARBA00022448"/>
    </source>
</evidence>
<sequence length="590" mass="62963">MMAPTKDNMHEDTVQDVKNNIDVVEQENGESFWKSRVIGDYDYGRLCMPRLNPWKKENQEPLPHYGKDSRLAFLVAMFLGFQHSLAAVGGAVLPGILIGMQDPSGKAGSYLVSYALIASGICTFIQILHRPIPKTKYFLGSGVLCVIATSFAFLPTAQQSIEIQMKEGKTFDEAYGGLLGVFMVGAIFQSAFSFIPGRFLRRIFPAWLAGLGVFLIGLSLVGVGVQQWGGGVHCLGGGECGVGYSNLPFGSGEYLGLGFFVMAVIIIIELFGSPFMRSCGIAISILLGYLVAALTSDRNGDAYTSMEAVKEAPAVLFLWTKTFPIGFYAPALLPTLVAYLVSTVETYGDTTATAEASGIKPNSKEFDETVQGGLLADAVNSFLSALAMLLPSTTLSQNIGIISLTKVAARDAGFACAAWMFLFGVFGKFGAFFTSIPLPVLGGCSTFLFANIAVSGIKVMTAHGIDRRSRFIMAVSGAFGIGTIIVPQWFASGNWLDCPAIEDPFTRGVCDATVITLSTGYAVGCLSALLLNGILPADDEEDITEEEASDLVQKATKSMDDVESAELSSDESEELAEPSDEGLSFQEISA</sequence>
<dbReference type="NCBIfam" id="TIGR00801">
    <property type="entry name" value="ncs2"/>
    <property type="match status" value="1"/>
</dbReference>
<feature type="transmembrane region" description="Helical" evidence="8">
    <location>
        <begin position="137"/>
        <end position="154"/>
    </location>
</feature>
<feature type="region of interest" description="Disordered" evidence="7">
    <location>
        <begin position="542"/>
        <end position="590"/>
    </location>
</feature>
<keyword evidence="3" id="KW-0813">Transport</keyword>
<dbReference type="InterPro" id="IPR006043">
    <property type="entry name" value="NCS2"/>
</dbReference>
<comment type="similarity">
    <text evidence="2">Belongs to the nucleobase:cation symporter-2 (NCS2) (TC 2.A.40) family.</text>
</comment>
<dbReference type="Proteomes" id="UP001153069">
    <property type="component" value="Unassembled WGS sequence"/>
</dbReference>
<keyword evidence="10" id="KW-1185">Reference proteome</keyword>
<evidence type="ECO:0000256" key="2">
    <source>
        <dbReference type="ARBA" id="ARBA00008821"/>
    </source>
</evidence>
<evidence type="ECO:0000256" key="1">
    <source>
        <dbReference type="ARBA" id="ARBA00004141"/>
    </source>
</evidence>
<feature type="transmembrane region" description="Helical" evidence="8">
    <location>
        <begin position="254"/>
        <end position="272"/>
    </location>
</feature>
<dbReference type="OrthoDB" id="37270at2759"/>
<evidence type="ECO:0000256" key="8">
    <source>
        <dbReference type="SAM" id="Phobius"/>
    </source>
</evidence>
<proteinExistence type="inferred from homology"/>
<organism evidence="9 10">
    <name type="scientific">Seminavis robusta</name>
    <dbReference type="NCBI Taxonomy" id="568900"/>
    <lineage>
        <taxon>Eukaryota</taxon>
        <taxon>Sar</taxon>
        <taxon>Stramenopiles</taxon>
        <taxon>Ochrophyta</taxon>
        <taxon>Bacillariophyta</taxon>
        <taxon>Bacillariophyceae</taxon>
        <taxon>Bacillariophycidae</taxon>
        <taxon>Naviculales</taxon>
        <taxon>Naviculaceae</taxon>
        <taxon>Seminavis</taxon>
    </lineage>
</organism>
<feature type="transmembrane region" description="Helical" evidence="8">
    <location>
        <begin position="412"/>
        <end position="434"/>
    </location>
</feature>
<evidence type="ECO:0000256" key="5">
    <source>
        <dbReference type="ARBA" id="ARBA00022989"/>
    </source>
</evidence>
<feature type="transmembrane region" description="Helical" evidence="8">
    <location>
        <begin position="174"/>
        <end position="195"/>
    </location>
</feature>
<keyword evidence="4 8" id="KW-0812">Transmembrane</keyword>
<evidence type="ECO:0000256" key="7">
    <source>
        <dbReference type="SAM" id="MobiDB-lite"/>
    </source>
</evidence>
<evidence type="ECO:0000313" key="10">
    <source>
        <dbReference type="Proteomes" id="UP001153069"/>
    </source>
</evidence>
<accession>A0A9N8H114</accession>
<name>A0A9N8H114_9STRA</name>